<gene>
    <name evidence="2" type="ORF">EDD29_1597</name>
</gene>
<sequence>MFHRFMGGAAVIALAVSGTVVAAAPASAAAKCAAGSWRLTAEKNEFYGAAETGAFKGRTSGLAGQRLTVKGDRVTFDFAKAAPENTVYTGAKPETYRNTYRGTLTAKVKITGSAKGKLTVYPKTAKGTAKAKVVQLKPKRKEWGSYNVVKMIRDGGTETVLPFGYSYTCTKTALKFTLTSSGENEFGAFGGTFRLTYKRR</sequence>
<name>A0A3N1CSA8_9ACTN</name>
<accession>A0A3N1CSA8</accession>
<evidence type="ECO:0000313" key="3">
    <source>
        <dbReference type="Proteomes" id="UP000272400"/>
    </source>
</evidence>
<dbReference type="AlphaFoldDB" id="A0A3N1CSA8"/>
<dbReference type="EMBL" id="RJKE01000001">
    <property type="protein sequence ID" value="ROO84085.1"/>
    <property type="molecule type" value="Genomic_DNA"/>
</dbReference>
<organism evidence="2 3">
    <name type="scientific">Actinocorallia herbida</name>
    <dbReference type="NCBI Taxonomy" id="58109"/>
    <lineage>
        <taxon>Bacteria</taxon>
        <taxon>Bacillati</taxon>
        <taxon>Actinomycetota</taxon>
        <taxon>Actinomycetes</taxon>
        <taxon>Streptosporangiales</taxon>
        <taxon>Thermomonosporaceae</taxon>
        <taxon>Actinocorallia</taxon>
    </lineage>
</organism>
<reference evidence="2 3" key="1">
    <citation type="submission" date="2018-11" db="EMBL/GenBank/DDBJ databases">
        <title>Sequencing the genomes of 1000 actinobacteria strains.</title>
        <authorList>
            <person name="Klenk H.-P."/>
        </authorList>
    </citation>
    <scope>NUCLEOTIDE SEQUENCE [LARGE SCALE GENOMIC DNA]</scope>
    <source>
        <strain evidence="2 3">DSM 44254</strain>
    </source>
</reference>
<feature type="chain" id="PRO_5038838624" evidence="1">
    <location>
        <begin position="23"/>
        <end position="200"/>
    </location>
</feature>
<evidence type="ECO:0000256" key="1">
    <source>
        <dbReference type="SAM" id="SignalP"/>
    </source>
</evidence>
<protein>
    <submittedName>
        <fullName evidence="2">Uncharacterized protein</fullName>
    </submittedName>
</protein>
<dbReference type="RefSeq" id="WP_123663724.1">
    <property type="nucleotide sequence ID" value="NZ_RJKE01000001.1"/>
</dbReference>
<dbReference type="Proteomes" id="UP000272400">
    <property type="component" value="Unassembled WGS sequence"/>
</dbReference>
<keyword evidence="3" id="KW-1185">Reference proteome</keyword>
<proteinExistence type="predicted"/>
<feature type="signal peptide" evidence="1">
    <location>
        <begin position="1"/>
        <end position="22"/>
    </location>
</feature>
<comment type="caution">
    <text evidence="2">The sequence shown here is derived from an EMBL/GenBank/DDBJ whole genome shotgun (WGS) entry which is preliminary data.</text>
</comment>
<keyword evidence="1" id="KW-0732">Signal</keyword>
<evidence type="ECO:0000313" key="2">
    <source>
        <dbReference type="EMBL" id="ROO84085.1"/>
    </source>
</evidence>